<comment type="catalytic activity">
    <reaction evidence="1">
        <text>Thiol-dependent hydrolysis of ester, thioester, amide, peptide and isopeptide bonds formed by the C-terminal Gly of ubiquitin (a 76-residue protein attached to proteins as an intracellular targeting signal).</text>
        <dbReference type="EC" id="3.4.19.12"/>
    </reaction>
</comment>
<sequence length="655" mass="71674">MHSHRGANSVLTQSPFNHAKNSHYDTVFQYLHDHPSIASTLAIAILVFVALTQSGSIPATAARALWDVIVYMTPSRVVAALDTKATSTPIDESAGPMTFEAKSEAMKRILRLDNSSLSSLIPRAPTLPGFGTTLLGNKDSLPPGLGNWDNSCYQNSIIQGFASLESLATFLGRNIDLFGAKGTFSTHQALKGIIERLNSPDSYGQRLWTPADLKSMSSWQQQDAQEYFSKVVDQIDFEIQQATRKQTRNLGLKVASPQENVIGAGSTQETNLDTSVGARIAEIRSFGNPLEGLLAQRVGCMQCGWTEGLSLIPFNCLTVPLGAGYEHDVRDCLQDYMDLEPIEGVECAKCTLLHAQKQLQNLLEQIEEDKSLSNTPDSPSVSAALKNSAQERLKAVEEALEEEDFTEKTLSKKCNIPSRNRVSSTKSRQAVIARPPKCLVVHINRSLFDEMTGMLRKNYAALKFPKILDMGEWCLGAAAGSETWEMDPRESMLAQAAKIADAHGQLYELRAVITHYGRHENGHYICYRKYSSDTFPADVPESVIEQDGEKQTTERWFRLSDEDVQMVSESNVMAQGGAFMLFYEAVDPSSLPAGTGEPDFAEAENSVSTSSAATEDMSTTSASTDDSQTSQTTSVSTPEKAELPVENARPVSDVD</sequence>
<proteinExistence type="inferred from homology"/>
<keyword evidence="6 11" id="KW-0378">Hydrolase</keyword>
<dbReference type="InterPro" id="IPR001394">
    <property type="entry name" value="Peptidase_C19_UCH"/>
</dbReference>
<dbReference type="CDD" id="cd02662">
    <property type="entry name" value="Peptidase_C19F"/>
    <property type="match status" value="1"/>
</dbReference>
<comment type="similarity">
    <text evidence="2">Belongs to the peptidase C19 family.</text>
</comment>
<dbReference type="InterPro" id="IPR018200">
    <property type="entry name" value="USP_CS"/>
</dbReference>
<dbReference type="Proteomes" id="UP000037505">
    <property type="component" value="Unassembled WGS sequence"/>
</dbReference>
<dbReference type="PANTHER" id="PTHR24006:SF888">
    <property type="entry name" value="UBIQUITIN CARBOXYL-TERMINAL HYDROLASE 30"/>
    <property type="match status" value="1"/>
</dbReference>
<reference evidence="11 12" key="1">
    <citation type="submission" date="2014-06" db="EMBL/GenBank/DDBJ databases">
        <title>The Genome of the Aflatoxigenic Filamentous Fungus Aspergillus nomius.</title>
        <authorList>
            <person name="Moore M.G."/>
            <person name="Shannon B.M."/>
            <person name="Brian M.M."/>
        </authorList>
    </citation>
    <scope>NUCLEOTIDE SEQUENCE [LARGE SCALE GENOMIC DNA]</scope>
    <source>
        <strain evidence="11 12">NRRL 13137</strain>
    </source>
</reference>
<dbReference type="GO" id="GO:0004843">
    <property type="term" value="F:cysteine-type deubiquitinase activity"/>
    <property type="evidence" value="ECO:0007669"/>
    <property type="project" value="UniProtKB-EC"/>
</dbReference>
<dbReference type="Pfam" id="PF00443">
    <property type="entry name" value="UCH"/>
    <property type="match status" value="1"/>
</dbReference>
<dbReference type="GO" id="GO:0005829">
    <property type="term" value="C:cytosol"/>
    <property type="evidence" value="ECO:0007669"/>
    <property type="project" value="TreeGrafter"/>
</dbReference>
<evidence type="ECO:0000256" key="3">
    <source>
        <dbReference type="ARBA" id="ARBA00012759"/>
    </source>
</evidence>
<dbReference type="GO" id="GO:0006508">
    <property type="term" value="P:proteolysis"/>
    <property type="evidence" value="ECO:0007669"/>
    <property type="project" value="UniProtKB-KW"/>
</dbReference>
<protein>
    <recommendedName>
        <fullName evidence="3">ubiquitinyl hydrolase 1</fullName>
        <ecNumber evidence="3">3.4.19.12</ecNumber>
    </recommendedName>
</protein>
<evidence type="ECO:0000256" key="4">
    <source>
        <dbReference type="ARBA" id="ARBA00022670"/>
    </source>
</evidence>
<dbReference type="EMBL" id="JNOM01000416">
    <property type="protein sequence ID" value="KNG81724.1"/>
    <property type="molecule type" value="Genomic_DNA"/>
</dbReference>
<evidence type="ECO:0000313" key="11">
    <source>
        <dbReference type="EMBL" id="KNG81724.1"/>
    </source>
</evidence>
<evidence type="ECO:0000313" key="12">
    <source>
        <dbReference type="Proteomes" id="UP000037505"/>
    </source>
</evidence>
<dbReference type="STRING" id="1509407.A0A0L1IQG3"/>
<evidence type="ECO:0000256" key="6">
    <source>
        <dbReference type="ARBA" id="ARBA00022801"/>
    </source>
</evidence>
<organism evidence="11 12">
    <name type="scientific">Aspergillus nomiae NRRL (strain ATCC 15546 / NRRL 13137 / CBS 260.88 / M93)</name>
    <dbReference type="NCBI Taxonomy" id="1509407"/>
    <lineage>
        <taxon>Eukaryota</taxon>
        <taxon>Fungi</taxon>
        <taxon>Dikarya</taxon>
        <taxon>Ascomycota</taxon>
        <taxon>Pezizomycotina</taxon>
        <taxon>Eurotiomycetes</taxon>
        <taxon>Eurotiomycetidae</taxon>
        <taxon>Eurotiales</taxon>
        <taxon>Aspergillaceae</taxon>
        <taxon>Aspergillus</taxon>
        <taxon>Aspergillus subgen. Circumdati</taxon>
    </lineage>
</organism>
<dbReference type="PANTHER" id="PTHR24006">
    <property type="entry name" value="UBIQUITIN CARBOXYL-TERMINAL HYDROLASE"/>
    <property type="match status" value="1"/>
</dbReference>
<feature type="compositionally biased region" description="Low complexity" evidence="9">
    <location>
        <begin position="608"/>
        <end position="637"/>
    </location>
</feature>
<dbReference type="GeneID" id="26810772"/>
<gene>
    <name evidence="11" type="ORF">ANOM_008968</name>
</gene>
<dbReference type="InterPro" id="IPR028889">
    <property type="entry name" value="USP"/>
</dbReference>
<evidence type="ECO:0000259" key="10">
    <source>
        <dbReference type="PROSITE" id="PS50235"/>
    </source>
</evidence>
<dbReference type="PROSITE" id="PS00973">
    <property type="entry name" value="USP_2"/>
    <property type="match status" value="1"/>
</dbReference>
<feature type="domain" description="USP" evidence="10">
    <location>
        <begin position="143"/>
        <end position="586"/>
    </location>
</feature>
<dbReference type="GO" id="GO:0005634">
    <property type="term" value="C:nucleus"/>
    <property type="evidence" value="ECO:0007669"/>
    <property type="project" value="TreeGrafter"/>
</dbReference>
<dbReference type="OrthoDB" id="2020758at2759"/>
<keyword evidence="8" id="KW-0175">Coiled coil</keyword>
<comment type="caution">
    <text evidence="11">The sequence shown here is derived from an EMBL/GenBank/DDBJ whole genome shotgun (WGS) entry which is preliminary data.</text>
</comment>
<keyword evidence="7" id="KW-0788">Thiol protease</keyword>
<accession>A0A0L1IQG3</accession>
<dbReference type="RefSeq" id="XP_015402647.1">
    <property type="nucleotide sequence ID" value="XM_015554224.1"/>
</dbReference>
<keyword evidence="12" id="KW-1185">Reference proteome</keyword>
<dbReference type="EC" id="3.4.19.12" evidence="3"/>
<keyword evidence="4" id="KW-0645">Protease</keyword>
<dbReference type="SUPFAM" id="SSF54001">
    <property type="entry name" value="Cysteine proteinases"/>
    <property type="match status" value="1"/>
</dbReference>
<dbReference type="InterPro" id="IPR038765">
    <property type="entry name" value="Papain-like_cys_pep_sf"/>
</dbReference>
<dbReference type="AlphaFoldDB" id="A0A0L1IQG3"/>
<dbReference type="PROSITE" id="PS50235">
    <property type="entry name" value="USP_3"/>
    <property type="match status" value="1"/>
</dbReference>
<name>A0A0L1IQG3_ASPN3</name>
<evidence type="ECO:0000256" key="9">
    <source>
        <dbReference type="SAM" id="MobiDB-lite"/>
    </source>
</evidence>
<evidence type="ECO:0000256" key="7">
    <source>
        <dbReference type="ARBA" id="ARBA00022807"/>
    </source>
</evidence>
<feature type="coiled-coil region" evidence="8">
    <location>
        <begin position="345"/>
        <end position="406"/>
    </location>
</feature>
<dbReference type="InterPro" id="IPR050164">
    <property type="entry name" value="Peptidase_C19"/>
</dbReference>
<evidence type="ECO:0000256" key="1">
    <source>
        <dbReference type="ARBA" id="ARBA00000707"/>
    </source>
</evidence>
<evidence type="ECO:0000256" key="2">
    <source>
        <dbReference type="ARBA" id="ARBA00009085"/>
    </source>
</evidence>
<evidence type="ECO:0000256" key="5">
    <source>
        <dbReference type="ARBA" id="ARBA00022786"/>
    </source>
</evidence>
<feature type="region of interest" description="Disordered" evidence="9">
    <location>
        <begin position="593"/>
        <end position="655"/>
    </location>
</feature>
<keyword evidence="5" id="KW-0833">Ubl conjugation pathway</keyword>
<dbReference type="GO" id="GO:0016579">
    <property type="term" value="P:protein deubiquitination"/>
    <property type="evidence" value="ECO:0007669"/>
    <property type="project" value="InterPro"/>
</dbReference>
<evidence type="ECO:0000256" key="8">
    <source>
        <dbReference type="SAM" id="Coils"/>
    </source>
</evidence>
<dbReference type="Gene3D" id="3.90.70.10">
    <property type="entry name" value="Cysteine proteinases"/>
    <property type="match status" value="2"/>
</dbReference>